<keyword evidence="1" id="KW-1133">Transmembrane helix</keyword>
<keyword evidence="3" id="KW-1185">Reference proteome</keyword>
<dbReference type="Proteomes" id="UP000652761">
    <property type="component" value="Unassembled WGS sequence"/>
</dbReference>
<keyword evidence="1" id="KW-0812">Transmembrane</keyword>
<reference evidence="2" key="1">
    <citation type="submission" date="2017-07" db="EMBL/GenBank/DDBJ databases">
        <title>Taro Niue Genome Assembly and Annotation.</title>
        <authorList>
            <person name="Atibalentja N."/>
            <person name="Keating K."/>
            <person name="Fields C.J."/>
        </authorList>
    </citation>
    <scope>NUCLEOTIDE SEQUENCE</scope>
    <source>
        <strain evidence="2">Niue_2</strain>
        <tissue evidence="2">Leaf</tissue>
    </source>
</reference>
<name>A0A843VUW2_COLES</name>
<accession>A0A843VUW2</accession>
<dbReference type="EMBL" id="NMUH01002032">
    <property type="protein sequence ID" value="MQL97320.1"/>
    <property type="molecule type" value="Genomic_DNA"/>
</dbReference>
<feature type="transmembrane region" description="Helical" evidence="1">
    <location>
        <begin position="65"/>
        <end position="90"/>
    </location>
</feature>
<proteinExistence type="predicted"/>
<keyword evidence="1" id="KW-0472">Membrane</keyword>
<evidence type="ECO:0000256" key="1">
    <source>
        <dbReference type="SAM" id="Phobius"/>
    </source>
</evidence>
<evidence type="ECO:0000313" key="2">
    <source>
        <dbReference type="EMBL" id="MQL97320.1"/>
    </source>
</evidence>
<protein>
    <submittedName>
        <fullName evidence="2">Uncharacterized protein</fullName>
    </submittedName>
</protein>
<comment type="caution">
    <text evidence="2">The sequence shown here is derived from an EMBL/GenBank/DDBJ whole genome shotgun (WGS) entry which is preliminary data.</text>
</comment>
<dbReference type="AlphaFoldDB" id="A0A843VUW2"/>
<evidence type="ECO:0000313" key="3">
    <source>
        <dbReference type="Proteomes" id="UP000652761"/>
    </source>
</evidence>
<gene>
    <name evidence="2" type="ORF">Taro_030006</name>
</gene>
<organism evidence="2 3">
    <name type="scientific">Colocasia esculenta</name>
    <name type="common">Wild taro</name>
    <name type="synonym">Arum esculentum</name>
    <dbReference type="NCBI Taxonomy" id="4460"/>
    <lineage>
        <taxon>Eukaryota</taxon>
        <taxon>Viridiplantae</taxon>
        <taxon>Streptophyta</taxon>
        <taxon>Embryophyta</taxon>
        <taxon>Tracheophyta</taxon>
        <taxon>Spermatophyta</taxon>
        <taxon>Magnoliopsida</taxon>
        <taxon>Liliopsida</taxon>
        <taxon>Araceae</taxon>
        <taxon>Aroideae</taxon>
        <taxon>Colocasieae</taxon>
        <taxon>Colocasia</taxon>
    </lineage>
</organism>
<sequence>MSGCRDQKATVAYVATTSERFVCVCLNDIIIRLSVFYVYGNYKWCVGTCNTREACCLCVSVLFTWLAYGSCVVDVVCAACTWFVCLWQVVRRQSWLPLQLGAPGSL</sequence>